<dbReference type="InterPro" id="IPR004372">
    <property type="entry name" value="Ac/propionate_kinase"/>
</dbReference>
<dbReference type="GO" id="GO:0008776">
    <property type="term" value="F:acetate kinase activity"/>
    <property type="evidence" value="ECO:0007669"/>
    <property type="project" value="UniProtKB-UniRule"/>
</dbReference>
<dbReference type="EMBL" id="SOBT01000008">
    <property type="protein sequence ID" value="TDU31665.1"/>
    <property type="molecule type" value="Genomic_DNA"/>
</dbReference>
<feature type="binding site" evidence="6">
    <location>
        <begin position="185"/>
        <end position="189"/>
    </location>
    <ligand>
        <name>ATP</name>
        <dbReference type="ChEBI" id="CHEBI:30616"/>
    </ligand>
</feature>
<protein>
    <recommendedName>
        <fullName evidence="6">Acetate kinase</fullName>
        <ecNumber evidence="6">2.7.2.1</ecNumber>
    </recommendedName>
    <alternativeName>
        <fullName evidence="6">Acetokinase</fullName>
    </alternativeName>
</protein>
<dbReference type="Pfam" id="PF00871">
    <property type="entry name" value="Acetate_kinase"/>
    <property type="match status" value="1"/>
</dbReference>
<comment type="caution">
    <text evidence="8">The sequence shown here is derived from an EMBL/GenBank/DDBJ whole genome shotgun (WGS) entry which is preliminary data.</text>
</comment>
<keyword evidence="6" id="KW-0479">Metal-binding</keyword>
<dbReference type="PANTHER" id="PTHR21060">
    <property type="entry name" value="ACETATE KINASE"/>
    <property type="match status" value="1"/>
</dbReference>
<dbReference type="Gene3D" id="3.30.420.40">
    <property type="match status" value="2"/>
</dbReference>
<dbReference type="GO" id="GO:0006085">
    <property type="term" value="P:acetyl-CoA biosynthetic process"/>
    <property type="evidence" value="ECO:0007669"/>
    <property type="project" value="UniProtKB-UniRule"/>
</dbReference>
<dbReference type="PRINTS" id="PR00471">
    <property type="entry name" value="ACETATEKNASE"/>
</dbReference>
<evidence type="ECO:0000256" key="7">
    <source>
        <dbReference type="RuleBase" id="RU003835"/>
    </source>
</evidence>
<comment type="similarity">
    <text evidence="1 6 7">Belongs to the acetokinase family.</text>
</comment>
<dbReference type="RefSeq" id="WP_133880235.1">
    <property type="nucleotide sequence ID" value="NZ_MWIN01000012.1"/>
</dbReference>
<reference evidence="8 9" key="1">
    <citation type="submission" date="2019-03" db="EMBL/GenBank/DDBJ databases">
        <title>Genomic Encyclopedia of Type Strains, Phase IV (KMG-IV): sequencing the most valuable type-strain genomes for metagenomic binning, comparative biology and taxonomic classification.</title>
        <authorList>
            <person name="Goeker M."/>
        </authorList>
    </citation>
    <scope>NUCLEOTIDE SEQUENCE [LARGE SCALE GENOMIC DNA]</scope>
    <source>
        <strain evidence="8 9">DSM 26377</strain>
    </source>
</reference>
<evidence type="ECO:0000256" key="3">
    <source>
        <dbReference type="ARBA" id="ARBA00022741"/>
    </source>
</evidence>
<dbReference type="GO" id="GO:0006083">
    <property type="term" value="P:acetate metabolic process"/>
    <property type="evidence" value="ECO:0007669"/>
    <property type="project" value="TreeGrafter"/>
</dbReference>
<keyword evidence="6" id="KW-0460">Magnesium</keyword>
<dbReference type="SUPFAM" id="SSF53067">
    <property type="entry name" value="Actin-like ATPase domain"/>
    <property type="match status" value="2"/>
</dbReference>
<dbReference type="InterPro" id="IPR043129">
    <property type="entry name" value="ATPase_NBD"/>
</dbReference>
<feature type="site" description="Transition state stabilizer" evidence="6">
    <location>
        <position position="218"/>
    </location>
</feature>
<comment type="function">
    <text evidence="6">Catalyzes the formation of acetyl phosphate from acetate and ATP. Can also catalyze the reverse reaction.</text>
</comment>
<evidence type="ECO:0000256" key="6">
    <source>
        <dbReference type="HAMAP-Rule" id="MF_00020"/>
    </source>
</evidence>
<dbReference type="AlphaFoldDB" id="A0A4R7PC37"/>
<comment type="caution">
    <text evidence="6">Lacks conserved residue(s) required for the propagation of feature annotation.</text>
</comment>
<comment type="pathway">
    <text evidence="6">Metabolic intermediate biosynthesis; acetyl-CoA biosynthesis; acetyl-CoA from acetate: step 1/2.</text>
</comment>
<dbReference type="GO" id="GO:0000287">
    <property type="term" value="F:magnesium ion binding"/>
    <property type="evidence" value="ECO:0007669"/>
    <property type="project" value="UniProtKB-UniRule"/>
</dbReference>
<feature type="binding site" evidence="6">
    <location>
        <position position="359"/>
    </location>
    <ligand>
        <name>Mg(2+)</name>
        <dbReference type="ChEBI" id="CHEBI:18420"/>
    </ligand>
</feature>
<dbReference type="GO" id="GO:0005737">
    <property type="term" value="C:cytoplasm"/>
    <property type="evidence" value="ECO:0007669"/>
    <property type="project" value="UniProtKB-SubCell"/>
</dbReference>
<evidence type="ECO:0000256" key="2">
    <source>
        <dbReference type="ARBA" id="ARBA00022679"/>
    </source>
</evidence>
<name>A0A4R7PC37_9GAMM</name>
<evidence type="ECO:0000256" key="1">
    <source>
        <dbReference type="ARBA" id="ARBA00008748"/>
    </source>
</evidence>
<keyword evidence="9" id="KW-1185">Reference proteome</keyword>
<dbReference type="InterPro" id="IPR000890">
    <property type="entry name" value="Aliphatic_acid_kin_short-chain"/>
</dbReference>
<keyword evidence="3 6" id="KW-0547">Nucleotide-binding</keyword>
<comment type="subunit">
    <text evidence="6">Homodimer.</text>
</comment>
<comment type="catalytic activity">
    <reaction evidence="6">
        <text>acetate + ATP = acetyl phosphate + ADP</text>
        <dbReference type="Rhea" id="RHEA:11352"/>
        <dbReference type="ChEBI" id="CHEBI:22191"/>
        <dbReference type="ChEBI" id="CHEBI:30089"/>
        <dbReference type="ChEBI" id="CHEBI:30616"/>
        <dbReference type="ChEBI" id="CHEBI:456216"/>
        <dbReference type="EC" id="2.7.2.1"/>
    </reaction>
</comment>
<dbReference type="HAMAP" id="MF_00020">
    <property type="entry name" value="Acetate_kinase"/>
    <property type="match status" value="1"/>
</dbReference>
<keyword evidence="5 6" id="KW-0067">ATP-binding</keyword>
<evidence type="ECO:0000256" key="5">
    <source>
        <dbReference type="ARBA" id="ARBA00022840"/>
    </source>
</evidence>
<keyword evidence="2 6" id="KW-0808">Transferase</keyword>
<comment type="subcellular location">
    <subcellularLocation>
        <location evidence="6">Cytoplasm</location>
    </subcellularLocation>
</comment>
<dbReference type="PROSITE" id="PS01075">
    <property type="entry name" value="ACETATE_KINASE_1"/>
    <property type="match status" value="1"/>
</dbReference>
<comment type="cofactor">
    <cofactor evidence="6">
        <name>Mg(2+)</name>
        <dbReference type="ChEBI" id="CHEBI:18420"/>
    </cofactor>
    <cofactor evidence="6">
        <name>Mn(2+)</name>
        <dbReference type="ChEBI" id="CHEBI:29035"/>
    </cofactor>
    <text evidence="6">Mg(2+). Can also accept Mn(2+).</text>
</comment>
<sequence length="380" mass="41162">MAVDSLMRSRMRVLTLNAGSSTFKWTAFGAGGEVVESGSLSWASEAADDRRRQLRLLLRSFVPSDAIGHRLVHGGNRYRQAVRIDPQVQGGLKALVPLAPLHLPMALHAIEVVQDSLPDVPQFACFDTTFHTTIPDAAAAYAIPLEWTRRWGLRRFGFHGLSVEWAVKRAREILGRMPSRLVVCHLGSGCSVTAVRDGRSLDTTMGYTPIEGPVMATRSGSLDPGLLLELQIAHGISAIELREVLEQRSGLLGMSGISGDVGRLRAASLAGDIDATHALEHFIWSLLRAVGSMVGVLGGTDAVVFTGGVGEHHDWVRSAVAAAIPGCRLNERVDCENEVDRLLSLPDAAVEALMIRCREDMVIREHVLHQLADRSKAGAR</sequence>
<gene>
    <name evidence="6" type="primary">ackA</name>
    <name evidence="8" type="ORF">DFR24_1042</name>
</gene>
<keyword evidence="6" id="KW-0963">Cytoplasm</keyword>
<evidence type="ECO:0000256" key="4">
    <source>
        <dbReference type="ARBA" id="ARBA00022777"/>
    </source>
</evidence>
<proteinExistence type="inferred from homology"/>
<dbReference type="OrthoDB" id="9802453at2"/>
<evidence type="ECO:0000313" key="8">
    <source>
        <dbReference type="EMBL" id="TDU31665.1"/>
    </source>
</evidence>
<dbReference type="PANTHER" id="PTHR21060:SF15">
    <property type="entry name" value="ACETATE KINASE-RELATED"/>
    <property type="match status" value="1"/>
</dbReference>
<feature type="site" description="Transition state stabilizer" evidence="6">
    <location>
        <position position="159"/>
    </location>
</feature>
<dbReference type="Proteomes" id="UP000295341">
    <property type="component" value="Unassembled WGS sequence"/>
</dbReference>
<dbReference type="InterPro" id="IPR023865">
    <property type="entry name" value="Aliphatic_acid_kinase_CS"/>
</dbReference>
<keyword evidence="4 6" id="KW-0418">Kinase</keyword>
<accession>A0A4R7PC37</accession>
<dbReference type="EC" id="2.7.2.1" evidence="6"/>
<feature type="binding site" evidence="6">
    <location>
        <begin position="308"/>
        <end position="312"/>
    </location>
    <ligand>
        <name>ATP</name>
        <dbReference type="ChEBI" id="CHEBI:30616"/>
    </ligand>
</feature>
<feature type="active site" description="Proton donor/acceptor" evidence="6">
    <location>
        <position position="127"/>
    </location>
</feature>
<dbReference type="PROSITE" id="PS01076">
    <property type="entry name" value="ACETATE_KINASE_2"/>
    <property type="match status" value="1"/>
</dbReference>
<organism evidence="8 9">
    <name type="scientific">Panacagrimonas perspica</name>
    <dbReference type="NCBI Taxonomy" id="381431"/>
    <lineage>
        <taxon>Bacteria</taxon>
        <taxon>Pseudomonadati</taxon>
        <taxon>Pseudomonadota</taxon>
        <taxon>Gammaproteobacteria</taxon>
        <taxon>Nevskiales</taxon>
        <taxon>Nevskiaceae</taxon>
        <taxon>Panacagrimonas</taxon>
    </lineage>
</organism>
<dbReference type="GO" id="GO:0005524">
    <property type="term" value="F:ATP binding"/>
    <property type="evidence" value="ECO:0007669"/>
    <property type="project" value="UniProtKB-KW"/>
</dbReference>
<dbReference type="UniPathway" id="UPA00340">
    <property type="reaction ID" value="UER00458"/>
</dbReference>
<dbReference type="PIRSF" id="PIRSF000722">
    <property type="entry name" value="Acetate_prop_kin"/>
    <property type="match status" value="1"/>
</dbReference>
<evidence type="ECO:0000313" key="9">
    <source>
        <dbReference type="Proteomes" id="UP000295341"/>
    </source>
</evidence>
<feature type="binding site" evidence="6">
    <location>
        <position position="70"/>
    </location>
    <ligand>
        <name>substrate</name>
    </ligand>
</feature>